<dbReference type="OrthoDB" id="8527419at2"/>
<protein>
    <recommendedName>
        <fullName evidence="4">Chalcone isomerase-like</fullName>
    </recommendedName>
</protein>
<evidence type="ECO:0000313" key="3">
    <source>
        <dbReference type="Proteomes" id="UP000305674"/>
    </source>
</evidence>
<dbReference type="EMBL" id="SWCI01000004">
    <property type="protein sequence ID" value="TKB49406.1"/>
    <property type="molecule type" value="Genomic_DNA"/>
</dbReference>
<evidence type="ECO:0000256" key="1">
    <source>
        <dbReference type="SAM" id="SignalP"/>
    </source>
</evidence>
<gene>
    <name evidence="2" type="ORF">FCL40_08725</name>
</gene>
<dbReference type="Proteomes" id="UP000305674">
    <property type="component" value="Unassembled WGS sequence"/>
</dbReference>
<keyword evidence="1" id="KW-0732">Signal</keyword>
<name>A0A4U1BEE1_9GAMM</name>
<dbReference type="AlphaFoldDB" id="A0A4U1BEE1"/>
<feature type="chain" id="PRO_5020825469" description="Chalcone isomerase-like" evidence="1">
    <location>
        <begin position="19"/>
        <end position="160"/>
    </location>
</feature>
<proteinExistence type="predicted"/>
<evidence type="ECO:0000313" key="2">
    <source>
        <dbReference type="EMBL" id="TKB49406.1"/>
    </source>
</evidence>
<feature type="signal peptide" evidence="1">
    <location>
        <begin position="1"/>
        <end position="18"/>
    </location>
</feature>
<dbReference type="RefSeq" id="WP_136852834.1">
    <property type="nucleotide sequence ID" value="NZ_SWCI01000004.1"/>
</dbReference>
<keyword evidence="3" id="KW-1185">Reference proteome</keyword>
<evidence type="ECO:0008006" key="4">
    <source>
        <dbReference type="Google" id="ProtNLM"/>
    </source>
</evidence>
<reference evidence="2 3" key="1">
    <citation type="submission" date="2019-04" db="EMBL/GenBank/DDBJ databases">
        <authorList>
            <person name="Hwang J.C."/>
        </authorList>
    </citation>
    <scope>NUCLEOTIDE SEQUENCE [LARGE SCALE GENOMIC DNA]</scope>
    <source>
        <strain evidence="2 3">IMCC35001</strain>
    </source>
</reference>
<comment type="caution">
    <text evidence="2">The sequence shown here is derived from an EMBL/GenBank/DDBJ whole genome shotgun (WGS) entry which is preliminary data.</text>
</comment>
<organism evidence="2 3">
    <name type="scientific">Ferrimonas sediminicola</name>
    <dbReference type="NCBI Taxonomy" id="2569538"/>
    <lineage>
        <taxon>Bacteria</taxon>
        <taxon>Pseudomonadati</taxon>
        <taxon>Pseudomonadota</taxon>
        <taxon>Gammaproteobacteria</taxon>
        <taxon>Alteromonadales</taxon>
        <taxon>Ferrimonadaceae</taxon>
        <taxon>Ferrimonas</taxon>
    </lineage>
</organism>
<accession>A0A4U1BEE1</accession>
<sequence length="160" mass="17920">MTKALPTLLLLFSLEASALPLVGESKLRVLFWDIYTARLYAPDGQYAGITPPLILSLTYHRRIDAEALMEATEEQWQRLGFIDRASRAWLARLAPCFPDVAPGDRLSFSLSEDGGAQLSYNDAPRCRFTPSAGNRRFLAIWLSPRSAYPGFTRRLIAKGE</sequence>